<dbReference type="STRING" id="1116472.MGMO_94c00340"/>
<dbReference type="eggNOG" id="COG0451">
    <property type="taxonomic scope" value="Bacteria"/>
</dbReference>
<dbReference type="SUPFAM" id="SSF51735">
    <property type="entry name" value="NAD(P)-binding Rossmann-fold domains"/>
    <property type="match status" value="1"/>
</dbReference>
<dbReference type="OrthoDB" id="9801056at2"/>
<dbReference type="CDD" id="cd05232">
    <property type="entry name" value="UDP_G4E_4_SDR_e"/>
    <property type="match status" value="1"/>
</dbReference>
<name>V5BUU1_9GAMM</name>
<dbReference type="Proteomes" id="UP000017842">
    <property type="component" value="Unassembled WGS sequence"/>
</dbReference>
<dbReference type="Pfam" id="PF01370">
    <property type="entry name" value="Epimerase"/>
    <property type="match status" value="1"/>
</dbReference>
<keyword evidence="2" id="KW-0413">Isomerase</keyword>
<evidence type="ECO:0000313" key="2">
    <source>
        <dbReference type="EMBL" id="ESS71619.1"/>
    </source>
</evidence>
<reference evidence="2 3" key="1">
    <citation type="journal article" date="2013" name="Genome Announc.">
        <title>Draft Genome Sequence of the Methanotrophic Gammaproteobacterium Methyloglobulus morosus DSM 22980 Strain KoM1.</title>
        <authorList>
            <person name="Poehlein A."/>
            <person name="Deutzmann J.S."/>
            <person name="Daniel R."/>
            <person name="Simeonova D.D."/>
        </authorList>
    </citation>
    <scope>NUCLEOTIDE SEQUENCE [LARGE SCALE GENOMIC DNA]</scope>
    <source>
        <strain evidence="2 3">KoM1</strain>
    </source>
</reference>
<proteinExistence type="predicted"/>
<feature type="domain" description="NAD-dependent epimerase/dehydratase" evidence="1">
    <location>
        <begin position="4"/>
        <end position="227"/>
    </location>
</feature>
<comment type="caution">
    <text evidence="2">The sequence shown here is derived from an EMBL/GenBank/DDBJ whole genome shotgun (WGS) entry which is preliminary data.</text>
</comment>
<protein>
    <submittedName>
        <fullName evidence="2">UDP-glucose 4-epimerase GalE</fullName>
        <ecNumber evidence="2">5.1.3.2</ecNumber>
    </submittedName>
</protein>
<dbReference type="AlphaFoldDB" id="V5BUU1"/>
<organism evidence="2 3">
    <name type="scientific">Methyloglobulus morosus KoM1</name>
    <dbReference type="NCBI Taxonomy" id="1116472"/>
    <lineage>
        <taxon>Bacteria</taxon>
        <taxon>Pseudomonadati</taxon>
        <taxon>Pseudomonadota</taxon>
        <taxon>Gammaproteobacteria</taxon>
        <taxon>Methylococcales</taxon>
        <taxon>Methylococcaceae</taxon>
        <taxon>Methyloglobulus</taxon>
    </lineage>
</organism>
<dbReference type="InterPro" id="IPR001509">
    <property type="entry name" value="Epimerase_deHydtase"/>
</dbReference>
<evidence type="ECO:0000313" key="3">
    <source>
        <dbReference type="Proteomes" id="UP000017842"/>
    </source>
</evidence>
<keyword evidence="3" id="KW-1185">Reference proteome</keyword>
<dbReference type="EMBL" id="AYLO01000090">
    <property type="protein sequence ID" value="ESS71619.1"/>
    <property type="molecule type" value="Genomic_DNA"/>
</dbReference>
<gene>
    <name evidence="2" type="primary">galE</name>
    <name evidence="2" type="ORF">MGMO_94c00340</name>
</gene>
<dbReference type="EC" id="5.1.3.2" evidence="2"/>
<dbReference type="Gene3D" id="3.40.50.720">
    <property type="entry name" value="NAD(P)-binding Rossmann-like Domain"/>
    <property type="match status" value="1"/>
</dbReference>
<dbReference type="PATRIC" id="fig|1116472.3.peg.2631"/>
<sequence length="316" mass="34204">MKKILVTGANGFLGKAVSQKLIQDGFDVICAVRKPFVLDGASIIKVSGLDGQTDWSESLGGVECVIHASARVHIMKETGDSPYEEFHKVNVIGTLNLAQQAVKHGVRRLIFISSIGVNGNNNVRPFTETDRPNPQGPYAVSKYEAEQKLTALAKESGLQVVIIRPPLVYGPNAPGNFGSLMRWVRQGIPLPFGAVHNKRSLVALSNLVSFVIYCVDHPKAVNEIFLICDGEDVSTTELITKTAEALGKKPLLIPVPVGLMKFAARLIGKEELANRLFGSLQIDSSKAKALLGWKPAVTMAQQLQQSVDANLNEKTV</sequence>
<evidence type="ECO:0000259" key="1">
    <source>
        <dbReference type="Pfam" id="PF01370"/>
    </source>
</evidence>
<dbReference type="PANTHER" id="PTHR43245">
    <property type="entry name" value="BIFUNCTIONAL POLYMYXIN RESISTANCE PROTEIN ARNA"/>
    <property type="match status" value="1"/>
</dbReference>
<dbReference type="PANTHER" id="PTHR43245:SF58">
    <property type="entry name" value="BLL5923 PROTEIN"/>
    <property type="match status" value="1"/>
</dbReference>
<dbReference type="RefSeq" id="WP_023495340.1">
    <property type="nucleotide sequence ID" value="NZ_AYLO01000090.1"/>
</dbReference>
<dbReference type="InterPro" id="IPR036291">
    <property type="entry name" value="NAD(P)-bd_dom_sf"/>
</dbReference>
<dbReference type="GO" id="GO:0003978">
    <property type="term" value="F:UDP-glucose 4-epimerase activity"/>
    <property type="evidence" value="ECO:0007669"/>
    <property type="project" value="UniProtKB-EC"/>
</dbReference>
<dbReference type="InterPro" id="IPR050177">
    <property type="entry name" value="Lipid_A_modif_metabolic_enz"/>
</dbReference>
<accession>V5BUU1</accession>